<keyword evidence="4" id="KW-1185">Reference proteome</keyword>
<evidence type="ECO:0000313" key="3">
    <source>
        <dbReference type="EMBL" id="KAK4328761.1"/>
    </source>
</evidence>
<accession>A0AAE1UPY0</accession>
<keyword evidence="2" id="KW-0812">Transmembrane</keyword>
<keyword evidence="2" id="KW-0472">Membrane</keyword>
<feature type="region of interest" description="Disordered" evidence="1">
    <location>
        <begin position="31"/>
        <end position="103"/>
    </location>
</feature>
<feature type="transmembrane region" description="Helical" evidence="2">
    <location>
        <begin position="117"/>
        <end position="136"/>
    </location>
</feature>
<evidence type="ECO:0000313" key="4">
    <source>
        <dbReference type="Proteomes" id="UP001292094"/>
    </source>
</evidence>
<name>A0AAE1UPY0_9EUCA</name>
<gene>
    <name evidence="3" type="ORF">Pmani_000852</name>
</gene>
<comment type="caution">
    <text evidence="3">The sequence shown here is derived from an EMBL/GenBank/DDBJ whole genome shotgun (WGS) entry which is preliminary data.</text>
</comment>
<proteinExistence type="predicted"/>
<organism evidence="3 4">
    <name type="scientific">Petrolisthes manimaculis</name>
    <dbReference type="NCBI Taxonomy" id="1843537"/>
    <lineage>
        <taxon>Eukaryota</taxon>
        <taxon>Metazoa</taxon>
        <taxon>Ecdysozoa</taxon>
        <taxon>Arthropoda</taxon>
        <taxon>Crustacea</taxon>
        <taxon>Multicrustacea</taxon>
        <taxon>Malacostraca</taxon>
        <taxon>Eumalacostraca</taxon>
        <taxon>Eucarida</taxon>
        <taxon>Decapoda</taxon>
        <taxon>Pleocyemata</taxon>
        <taxon>Anomura</taxon>
        <taxon>Galatheoidea</taxon>
        <taxon>Porcellanidae</taxon>
        <taxon>Petrolisthes</taxon>
    </lineage>
</organism>
<dbReference type="AlphaFoldDB" id="A0AAE1UPY0"/>
<dbReference type="Proteomes" id="UP001292094">
    <property type="component" value="Unassembled WGS sequence"/>
</dbReference>
<sequence>MKLSCEHCFWIWELEGGELEGGELEGGELEGGELEGGELEGGELEGGELEGGELEGGELEGGELEGGELEGGELEREELEGERNWKERGTGRRGAGRRETGRKGVEAREFGKGMLKVVVSVLVVAMLALVGVINALPDGYKKEQLGRVKIQVYRGPSKGKGYHVFAPWGYYFTQPEDYKKGYHHH</sequence>
<dbReference type="EMBL" id="JAWZYT010000060">
    <property type="protein sequence ID" value="KAK4328761.1"/>
    <property type="molecule type" value="Genomic_DNA"/>
</dbReference>
<evidence type="ECO:0000256" key="2">
    <source>
        <dbReference type="SAM" id="Phobius"/>
    </source>
</evidence>
<keyword evidence="2" id="KW-1133">Transmembrane helix</keyword>
<feature type="compositionally biased region" description="Acidic residues" evidence="1">
    <location>
        <begin position="31"/>
        <end position="80"/>
    </location>
</feature>
<feature type="compositionally biased region" description="Basic and acidic residues" evidence="1">
    <location>
        <begin position="81"/>
        <end position="103"/>
    </location>
</feature>
<reference evidence="3" key="1">
    <citation type="submission" date="2023-11" db="EMBL/GenBank/DDBJ databases">
        <title>Genome assemblies of two species of porcelain crab, Petrolisthes cinctipes and Petrolisthes manimaculis (Anomura: Porcellanidae).</title>
        <authorList>
            <person name="Angst P."/>
        </authorList>
    </citation>
    <scope>NUCLEOTIDE SEQUENCE</scope>
    <source>
        <strain evidence="3">PB745_02</strain>
        <tissue evidence="3">Gill</tissue>
    </source>
</reference>
<protein>
    <submittedName>
        <fullName evidence="3">Uncharacterized protein</fullName>
    </submittedName>
</protein>
<evidence type="ECO:0000256" key="1">
    <source>
        <dbReference type="SAM" id="MobiDB-lite"/>
    </source>
</evidence>